<keyword evidence="2" id="KW-1185">Reference proteome</keyword>
<proteinExistence type="predicted"/>
<dbReference type="Proteomes" id="UP001364695">
    <property type="component" value="Unassembled WGS sequence"/>
</dbReference>
<name>A0ACC6P1Y2_9BURK</name>
<accession>A0ACC6P1Y2</accession>
<reference evidence="1" key="1">
    <citation type="submission" date="2023-10" db="EMBL/GenBank/DDBJ databases">
        <title>Amphibacter perezi, gen. nov., sp. nov. a novel taxa of the family Comamonadaceae, class Betaproteobacteria isolated from the skin microbiota of Pelophylax perezi from different populations.</title>
        <authorList>
            <person name="Costa S."/>
            <person name="Proenca D.N."/>
            <person name="Lopes I."/>
            <person name="Morais P.V."/>
        </authorList>
    </citation>
    <scope>NUCLEOTIDE SEQUENCE</scope>
    <source>
        <strain evidence="1">SL12-8</strain>
    </source>
</reference>
<evidence type="ECO:0000313" key="1">
    <source>
        <dbReference type="EMBL" id="MEJ7138253.1"/>
    </source>
</evidence>
<evidence type="ECO:0000313" key="2">
    <source>
        <dbReference type="Proteomes" id="UP001364695"/>
    </source>
</evidence>
<organism evidence="1 2">
    <name type="scientific">Amphibiibacter pelophylacis</name>
    <dbReference type="NCBI Taxonomy" id="1799477"/>
    <lineage>
        <taxon>Bacteria</taxon>
        <taxon>Pseudomonadati</taxon>
        <taxon>Pseudomonadota</taxon>
        <taxon>Betaproteobacteria</taxon>
        <taxon>Burkholderiales</taxon>
        <taxon>Sphaerotilaceae</taxon>
        <taxon>Amphibiibacter</taxon>
    </lineage>
</organism>
<dbReference type="EMBL" id="JAWDIE010000009">
    <property type="protein sequence ID" value="MEJ7138253.1"/>
    <property type="molecule type" value="Genomic_DNA"/>
</dbReference>
<sequence length="656" mass="69998">MSLIFGRLFARAPGKRSGGLGLPGRLSLVFIALLVVVAIVGPWLMNGNPNAQAIVADKSPAWGHPFGFDYQGRDIFERLVYGSRWSLSIGLGATAIALALGAFIGAMAATSRRWVDESIMRVLDVIMAFPGIALAAVLVAVFGRGVEVLVVAIGFLYTPMVARLVRANVQAQYEEDYVQAEKIIGAKRFFILVRHVARNCAAPVLVFCTVMVADAIVFEASLSFIGAGVQPPNPSWGSVIADGKNLVQLGGWWATLFPGLLIFSTVVALNILSEGVSDAWAAPSSRRVQAAKAAQAAEQAEAAVDKTAGTLPPLPAGLAQARERLKAQARTFTQEPLLEIQNLKVSFSGSHNGVNIVNGLSLSVRPGEVLGLIGESGCGKSLTSLAIMGLSAREARLDGRILFGGQDLLTLSAAKRRALMGHEIAMIYQDALSSLNPAMTVRAQLQQFISRGGQRSAQELLELVHLDPQRTLNAFPHELSGGQRQRVLIAMALSRNPRLIIADEPTTALDVTVQAQVMQLLRDLQARLGFAMILVSHDLALVSQMADRIAVMYGGELAEEGRSHQVLGSPAHPYTRGLLASVLSLEADEQELSQIRGTVPSPADFPAGCRFAGRCALADAGCHSRKPVAHDSLEAGHRVACHRPIWLSPDDLEQAA</sequence>
<gene>
    <name evidence="1" type="ORF">RV045_07395</name>
</gene>
<protein>
    <submittedName>
        <fullName evidence="1">Dipeptide/oligopeptide/nickel ABC transporter permease/ATP-binding protein</fullName>
    </submittedName>
</protein>
<comment type="caution">
    <text evidence="1">The sequence shown here is derived from an EMBL/GenBank/DDBJ whole genome shotgun (WGS) entry which is preliminary data.</text>
</comment>